<dbReference type="EMBL" id="KV419416">
    <property type="protein sequence ID" value="KZS91352.1"/>
    <property type="molecule type" value="Genomic_DNA"/>
</dbReference>
<evidence type="ECO:0000313" key="1">
    <source>
        <dbReference type="EMBL" id="KZS91352.1"/>
    </source>
</evidence>
<dbReference type="Proteomes" id="UP000076722">
    <property type="component" value="Unassembled WGS sequence"/>
</dbReference>
<reference evidence="1 2" key="1">
    <citation type="journal article" date="2016" name="Mol. Biol. Evol.">
        <title>Comparative Genomics of Early-Diverging Mushroom-Forming Fungi Provides Insights into the Origins of Lignocellulose Decay Capabilities.</title>
        <authorList>
            <person name="Nagy L.G."/>
            <person name="Riley R."/>
            <person name="Tritt A."/>
            <person name="Adam C."/>
            <person name="Daum C."/>
            <person name="Floudas D."/>
            <person name="Sun H."/>
            <person name="Yadav J.S."/>
            <person name="Pangilinan J."/>
            <person name="Larsson K.H."/>
            <person name="Matsuura K."/>
            <person name="Barry K."/>
            <person name="Labutti K."/>
            <person name="Kuo R."/>
            <person name="Ohm R.A."/>
            <person name="Bhattacharya S.S."/>
            <person name="Shirouzu T."/>
            <person name="Yoshinaga Y."/>
            <person name="Martin F.M."/>
            <person name="Grigoriev I.V."/>
            <person name="Hibbett D.S."/>
        </authorList>
    </citation>
    <scope>NUCLEOTIDE SEQUENCE [LARGE SCALE GENOMIC DNA]</scope>
    <source>
        <strain evidence="1 2">HHB9708</strain>
    </source>
</reference>
<sequence length="194" mass="22386">MPRKWDDKSLSAFLKQRDDKLHADGKGTWDTLSTAEKKALQNEQKSKLKSSEAARIMTQSWPLEKWPLHARPSPKSGKLLLPRDYGARSGFDTVKVYAGQNLNQVVYQYYSNTVDKPPTNSTNFVSQDGLSTKRHEFMGPSPHVADYLWTGSQAQIQWWDSYERSKWMGTDKWDTELEFDKASESWFLIDKTDS</sequence>
<organism evidence="1 2">
    <name type="scientific">Sistotremastrum niveocremeum HHB9708</name>
    <dbReference type="NCBI Taxonomy" id="1314777"/>
    <lineage>
        <taxon>Eukaryota</taxon>
        <taxon>Fungi</taxon>
        <taxon>Dikarya</taxon>
        <taxon>Basidiomycota</taxon>
        <taxon>Agaricomycotina</taxon>
        <taxon>Agaricomycetes</taxon>
        <taxon>Sistotremastrales</taxon>
        <taxon>Sistotremastraceae</taxon>
        <taxon>Sertulicium</taxon>
        <taxon>Sertulicium niveocremeum</taxon>
    </lineage>
</organism>
<evidence type="ECO:0000313" key="2">
    <source>
        <dbReference type="Proteomes" id="UP000076722"/>
    </source>
</evidence>
<dbReference type="OrthoDB" id="2737573at2759"/>
<gene>
    <name evidence="1" type="ORF">SISNIDRAFT_414308</name>
</gene>
<accession>A0A164SCS7</accession>
<proteinExistence type="predicted"/>
<name>A0A164SCS7_9AGAM</name>
<protein>
    <submittedName>
        <fullName evidence="1">Uncharacterized protein</fullName>
    </submittedName>
</protein>
<dbReference type="AlphaFoldDB" id="A0A164SCS7"/>
<keyword evidence="2" id="KW-1185">Reference proteome</keyword>